<evidence type="ECO:0000256" key="1">
    <source>
        <dbReference type="SAM" id="Phobius"/>
    </source>
</evidence>
<sequence>MLPIFLTLQILQLTSQGDMLLLLVPVLIIWINYKLASYVFGPGGYLDRFAQNLNRTWNAMEIHVKRAEATEHNRARSHLYRLPAELILLIDECLELGSSSLAFRATSAKFREILGKFEAETATSNDRTKAAFCDLLDRDYLSETIRRERIGELDDEGLRVCSGCKRTHSRSAFSATQLNVSPEERICRGHEGRMRICRHKSCSFNELVEFSLVRAENFPTKQYFPTDAMSRIVCTHPSHNNLTDLPIIVRFSGDGTLAYQYASLLFATGDDDGPSSEDLRTRLTEMNVSVCPHKTVSDPELLATLSSPEILKSLHASKMVRPDALPRCEDCTNLPSSFQHSYIALGKFNSPAGTLREGLFLRGRRIFRLPKRANSPEWLALIETSSRQA</sequence>
<dbReference type="EMBL" id="WWBZ02000001">
    <property type="protein sequence ID" value="KAF4314312.1"/>
    <property type="molecule type" value="Genomic_DNA"/>
</dbReference>
<organism evidence="2 3">
    <name type="scientific">Botryosphaeria dothidea</name>
    <dbReference type="NCBI Taxonomy" id="55169"/>
    <lineage>
        <taxon>Eukaryota</taxon>
        <taxon>Fungi</taxon>
        <taxon>Dikarya</taxon>
        <taxon>Ascomycota</taxon>
        <taxon>Pezizomycotina</taxon>
        <taxon>Dothideomycetes</taxon>
        <taxon>Dothideomycetes incertae sedis</taxon>
        <taxon>Botryosphaeriales</taxon>
        <taxon>Botryosphaeriaceae</taxon>
        <taxon>Botryosphaeria</taxon>
    </lineage>
</organism>
<evidence type="ECO:0000313" key="3">
    <source>
        <dbReference type="Proteomes" id="UP000572817"/>
    </source>
</evidence>
<evidence type="ECO:0000313" key="2">
    <source>
        <dbReference type="EMBL" id="KAF4314312.1"/>
    </source>
</evidence>
<keyword evidence="1" id="KW-1133">Transmembrane helix</keyword>
<accession>A0A8H4J740</accession>
<keyword evidence="3" id="KW-1185">Reference proteome</keyword>
<gene>
    <name evidence="2" type="ORF">GTA08_BOTSDO01359</name>
</gene>
<keyword evidence="1" id="KW-0472">Membrane</keyword>
<proteinExistence type="predicted"/>
<reference evidence="2" key="1">
    <citation type="submission" date="2020-04" db="EMBL/GenBank/DDBJ databases">
        <title>Genome Assembly and Annotation of Botryosphaeria dothidea sdau 11-99, a Latent Pathogen of Apple Fruit Ring Rot in China.</title>
        <authorList>
            <person name="Yu C."/>
            <person name="Diao Y."/>
            <person name="Lu Q."/>
            <person name="Zhao J."/>
            <person name="Cui S."/>
            <person name="Peng C."/>
            <person name="He B."/>
            <person name="Liu H."/>
        </authorList>
    </citation>
    <scope>NUCLEOTIDE SEQUENCE [LARGE SCALE GENOMIC DNA]</scope>
    <source>
        <strain evidence="2">Sdau11-99</strain>
    </source>
</reference>
<name>A0A8H4J740_9PEZI</name>
<feature type="transmembrane region" description="Helical" evidence="1">
    <location>
        <begin position="20"/>
        <end position="40"/>
    </location>
</feature>
<dbReference type="OrthoDB" id="3792649at2759"/>
<comment type="caution">
    <text evidence="2">The sequence shown here is derived from an EMBL/GenBank/DDBJ whole genome shotgun (WGS) entry which is preliminary data.</text>
</comment>
<protein>
    <recommendedName>
        <fullName evidence="4">F-box domain-containing protein</fullName>
    </recommendedName>
</protein>
<evidence type="ECO:0008006" key="4">
    <source>
        <dbReference type="Google" id="ProtNLM"/>
    </source>
</evidence>
<keyword evidence="1" id="KW-0812">Transmembrane</keyword>
<dbReference type="Proteomes" id="UP000572817">
    <property type="component" value="Unassembled WGS sequence"/>
</dbReference>
<dbReference type="AlphaFoldDB" id="A0A8H4J740"/>